<comment type="caution">
    <text evidence="4">The sequence shown here is derived from an EMBL/GenBank/DDBJ whole genome shotgun (WGS) entry which is preliminary data.</text>
</comment>
<protein>
    <submittedName>
        <fullName evidence="4">Serine/threonine protein kinase</fullName>
    </submittedName>
</protein>
<dbReference type="OrthoDB" id="341578at2759"/>
<evidence type="ECO:0000313" key="5">
    <source>
        <dbReference type="Proteomes" id="UP000289152"/>
    </source>
</evidence>
<dbReference type="SMART" id="SM00220">
    <property type="entry name" value="S_TKc"/>
    <property type="match status" value="1"/>
</dbReference>
<feature type="domain" description="Protein kinase" evidence="2">
    <location>
        <begin position="240"/>
        <end position="510"/>
    </location>
</feature>
<evidence type="ECO:0000313" key="4">
    <source>
        <dbReference type="EMBL" id="RXK39364.1"/>
    </source>
</evidence>
<dbReference type="InterPro" id="IPR011009">
    <property type="entry name" value="Kinase-like_dom_sf"/>
</dbReference>
<dbReference type="Pfam" id="PF00069">
    <property type="entry name" value="Pkinase"/>
    <property type="match status" value="1"/>
</dbReference>
<evidence type="ECO:0000259" key="3">
    <source>
        <dbReference type="PROSITE" id="PS50908"/>
    </source>
</evidence>
<reference evidence="4 5" key="1">
    <citation type="submission" date="2016-06" db="EMBL/GenBank/DDBJ databases">
        <title>Evolution of pathogenesis and genome organization in the Tremellales.</title>
        <authorList>
            <person name="Cuomo C."/>
            <person name="Litvintseva A."/>
            <person name="Heitman J."/>
            <person name="Chen Y."/>
            <person name="Sun S."/>
            <person name="Springer D."/>
            <person name="Dromer F."/>
            <person name="Young S."/>
            <person name="Zeng Q."/>
            <person name="Chapman S."/>
            <person name="Gujja S."/>
            <person name="Saif S."/>
            <person name="Birren B."/>
        </authorList>
    </citation>
    <scope>NUCLEOTIDE SEQUENCE [LARGE SCALE GENOMIC DNA]</scope>
    <source>
        <strain evidence="4 5">ATCC 28783</strain>
    </source>
</reference>
<dbReference type="InterPro" id="IPR016135">
    <property type="entry name" value="UBQ-conjugating_enzyme/RWD"/>
</dbReference>
<dbReference type="FunFam" id="3.10.110.10:FF:000050">
    <property type="entry name" value="eIF-2-alpha kinase GCN2"/>
    <property type="match status" value="1"/>
</dbReference>
<name>A0A4Q1BNE2_TREME</name>
<dbReference type="SUPFAM" id="SSF56112">
    <property type="entry name" value="Protein kinase-like (PK-like)"/>
    <property type="match status" value="1"/>
</dbReference>
<dbReference type="InParanoid" id="A0A4Q1BNE2"/>
<dbReference type="GO" id="GO:0004674">
    <property type="term" value="F:protein serine/threonine kinase activity"/>
    <property type="evidence" value="ECO:0007669"/>
    <property type="project" value="UniProtKB-KW"/>
</dbReference>
<dbReference type="InterPro" id="IPR006575">
    <property type="entry name" value="RWD_dom"/>
</dbReference>
<organism evidence="4 5">
    <name type="scientific">Tremella mesenterica</name>
    <name type="common">Jelly fungus</name>
    <dbReference type="NCBI Taxonomy" id="5217"/>
    <lineage>
        <taxon>Eukaryota</taxon>
        <taxon>Fungi</taxon>
        <taxon>Dikarya</taxon>
        <taxon>Basidiomycota</taxon>
        <taxon>Agaricomycotina</taxon>
        <taxon>Tremellomycetes</taxon>
        <taxon>Tremellales</taxon>
        <taxon>Tremellaceae</taxon>
        <taxon>Tremella</taxon>
    </lineage>
</organism>
<keyword evidence="4" id="KW-0808">Transferase</keyword>
<gene>
    <name evidence="4" type="ORF">M231_03316</name>
</gene>
<dbReference type="InterPro" id="IPR000719">
    <property type="entry name" value="Prot_kinase_dom"/>
</dbReference>
<keyword evidence="5" id="KW-1185">Reference proteome</keyword>
<keyword evidence="4" id="KW-0723">Serine/threonine-protein kinase</keyword>
<dbReference type="STRING" id="5217.A0A4Q1BNE2"/>
<dbReference type="GO" id="GO:0033554">
    <property type="term" value="P:cellular response to stress"/>
    <property type="evidence" value="ECO:0007669"/>
    <property type="project" value="UniProtKB-ARBA"/>
</dbReference>
<dbReference type="GO" id="GO:0010468">
    <property type="term" value="P:regulation of gene expression"/>
    <property type="evidence" value="ECO:0007669"/>
    <property type="project" value="UniProtKB-ARBA"/>
</dbReference>
<dbReference type="AlphaFoldDB" id="A0A4Q1BNE2"/>
<dbReference type="SUPFAM" id="SSF54495">
    <property type="entry name" value="UBC-like"/>
    <property type="match status" value="1"/>
</dbReference>
<dbReference type="Gene3D" id="3.10.110.10">
    <property type="entry name" value="Ubiquitin Conjugating Enzyme"/>
    <property type="match status" value="1"/>
</dbReference>
<dbReference type="GO" id="GO:0009893">
    <property type="term" value="P:positive regulation of metabolic process"/>
    <property type="evidence" value="ECO:0007669"/>
    <property type="project" value="UniProtKB-ARBA"/>
</dbReference>
<dbReference type="PROSITE" id="PS50011">
    <property type="entry name" value="PROTEIN_KINASE_DOM"/>
    <property type="match status" value="1"/>
</dbReference>
<evidence type="ECO:0000259" key="2">
    <source>
        <dbReference type="PROSITE" id="PS50011"/>
    </source>
</evidence>
<dbReference type="EMBL" id="SDIL01000032">
    <property type="protein sequence ID" value="RXK39364.1"/>
    <property type="molecule type" value="Genomic_DNA"/>
</dbReference>
<proteinExistence type="predicted"/>
<sequence>MPTPNQAVQQEELEILRSIFTEEWHDIPPKKTAWGTEVEAGWWEVSIQGEDERVALGFRFRFPKLYPNQPPLLTLVEPRNLSPTHVRTLLRLLQDKAKSSLGGPMIFDLVDMAKDWITRNHLPLSKKGEKVPTLMEEMAKREEEKRAAAEAQYQDDKAKEAAIFAEKTRILHEKIQLDANRKEELLRQVESDQAHQRHLETVSTLQDGELENRTLTLSEPIMIPGYEGIWNTLMLFNGKQEKLWVTYIGEFVNVENTQNTDFVRISKPCVYVEIIDFSSTFYSTTQGRRKVEGVVSEIERLKEVRLEGCRKVWGVKREKSPKGWERVIVLLEYEKDEGRLRTLLGQDGLGENIAMNYMRQILRTLADLHEKGMCQRFLDVDSIILSPTSEGNEAKLGGTLYARRLIDLHRSNPFLKNYSDPLPDAWKSPDEAENGYAYTNKRDMWYASVLMVQMIFGPQVIWRYPTPSALLQQGIISETITAVLSGLLQPLPKKRLSANEALQMLKHDLDLSRTLTKVPLGKLNTWEYEYGVR</sequence>
<feature type="coiled-coil region" evidence="1">
    <location>
        <begin position="139"/>
        <end position="192"/>
    </location>
</feature>
<dbReference type="InterPro" id="IPR040213">
    <property type="entry name" value="GIR2-like"/>
</dbReference>
<dbReference type="Gene3D" id="1.10.510.10">
    <property type="entry name" value="Transferase(Phosphotransferase) domain 1"/>
    <property type="match status" value="1"/>
</dbReference>
<feature type="domain" description="RWD" evidence="3">
    <location>
        <begin position="11"/>
        <end position="120"/>
    </location>
</feature>
<dbReference type="PANTHER" id="PTHR12292">
    <property type="entry name" value="RWD DOMAIN-CONTAINING PROTEIN"/>
    <property type="match status" value="1"/>
</dbReference>
<dbReference type="PROSITE" id="PS50908">
    <property type="entry name" value="RWD"/>
    <property type="match status" value="1"/>
</dbReference>
<keyword evidence="1" id="KW-0175">Coiled coil</keyword>
<dbReference type="GO" id="GO:0051246">
    <property type="term" value="P:regulation of protein metabolic process"/>
    <property type="evidence" value="ECO:0007669"/>
    <property type="project" value="UniProtKB-ARBA"/>
</dbReference>
<dbReference type="Pfam" id="PF05773">
    <property type="entry name" value="RWD"/>
    <property type="match status" value="1"/>
</dbReference>
<dbReference type="SMART" id="SM00591">
    <property type="entry name" value="RWD"/>
    <property type="match status" value="1"/>
</dbReference>
<dbReference type="VEuPathDB" id="FungiDB:TREMEDRAFT_73809"/>
<dbReference type="CDD" id="cd23823">
    <property type="entry name" value="RWD_GCN2"/>
    <property type="match status" value="1"/>
</dbReference>
<dbReference type="Proteomes" id="UP000289152">
    <property type="component" value="Unassembled WGS sequence"/>
</dbReference>
<keyword evidence="4" id="KW-0418">Kinase</keyword>
<evidence type="ECO:0000256" key="1">
    <source>
        <dbReference type="SAM" id="Coils"/>
    </source>
</evidence>
<accession>A0A4Q1BNE2</accession>
<dbReference type="GO" id="GO:0005524">
    <property type="term" value="F:ATP binding"/>
    <property type="evidence" value="ECO:0007669"/>
    <property type="project" value="InterPro"/>
</dbReference>